<protein>
    <submittedName>
        <fullName evidence="2">Phosphopantothenoylcysteine decarboxylase/phosphopantothenate--cysteine ligase</fullName>
        <ecNumber evidence="2">4.1.1.36</ecNumber>
        <ecNumber evidence="2">6.3.2.5</ecNumber>
    </submittedName>
</protein>
<comment type="caution">
    <text evidence="2">The sequence shown here is derived from an EMBL/GenBank/DDBJ whole genome shotgun (WGS) entry which is preliminary data.</text>
</comment>
<organism evidence="2 3">
    <name type="scientific">Streptomyces thermodiastaticus</name>
    <dbReference type="NCBI Taxonomy" id="44061"/>
    <lineage>
        <taxon>Bacteria</taxon>
        <taxon>Bacillati</taxon>
        <taxon>Actinomycetota</taxon>
        <taxon>Actinomycetes</taxon>
        <taxon>Kitasatosporales</taxon>
        <taxon>Streptomycetaceae</taxon>
        <taxon>Streptomyces</taxon>
    </lineage>
</organism>
<dbReference type="InterPro" id="IPR036551">
    <property type="entry name" value="Flavin_trans-like"/>
</dbReference>
<dbReference type="EMBL" id="JAUSWC010000002">
    <property type="protein sequence ID" value="MDQ0485616.1"/>
    <property type="molecule type" value="Genomic_DNA"/>
</dbReference>
<dbReference type="GO" id="GO:0004632">
    <property type="term" value="F:phosphopantothenate--cysteine ligase activity"/>
    <property type="evidence" value="ECO:0007669"/>
    <property type="project" value="UniProtKB-EC"/>
</dbReference>
<dbReference type="PANTHER" id="PTHR14359:SF6">
    <property type="entry name" value="PHOSPHOPANTOTHENOYLCYSTEINE DECARBOXYLASE"/>
    <property type="match status" value="1"/>
</dbReference>
<gene>
    <name evidence="2" type="ORF">QO019_000447</name>
</gene>
<keyword evidence="2" id="KW-0436">Ligase</keyword>
<dbReference type="PANTHER" id="PTHR14359">
    <property type="entry name" value="HOMO-OLIGOMERIC FLAVIN CONTAINING CYS DECARBOXYLASE FAMILY"/>
    <property type="match status" value="1"/>
</dbReference>
<keyword evidence="2" id="KW-0456">Lyase</keyword>
<dbReference type="Pfam" id="PF02441">
    <property type="entry name" value="Flavoprotein"/>
    <property type="match status" value="1"/>
</dbReference>
<dbReference type="SUPFAM" id="SSF52507">
    <property type="entry name" value="Homo-oligomeric flavin-containing Cys decarboxylases, HFCD"/>
    <property type="match status" value="1"/>
</dbReference>
<feature type="domain" description="Flavoprotein" evidence="1">
    <location>
        <begin position="20"/>
        <end position="168"/>
    </location>
</feature>
<name>A0ABU0K8C5_9ACTN</name>
<dbReference type="RefSeq" id="WP_215048015.1">
    <property type="nucleotide sequence ID" value="NZ_JAUSWC010000002.1"/>
</dbReference>
<dbReference type="EC" id="6.3.2.5" evidence="2"/>
<dbReference type="InterPro" id="IPR003382">
    <property type="entry name" value="Flavoprotein"/>
</dbReference>
<accession>A0ABU0K8C5</accession>
<dbReference type="Gene3D" id="3.40.50.1950">
    <property type="entry name" value="Flavin prenyltransferase-like"/>
    <property type="match status" value="1"/>
</dbReference>
<sequence length="204" mass="21578">MTDLRSHPELGEIPVFTGRRLVLVVTGALSAAHTPFWLNWLRTGYPETSLRVLTTRSAGRFVTRQALTSISGTVAEPDEWPEEPAAHAPHVELAEWADTFVVAPATLNFCSRLAGGLADSPAVLALQCTTAPVAVAPSLPPGGLTSWAYRRACAALEEMPHVTVVPPVPGLSTTTGRRDAALSAPMPSVIAAAERLRAGRETPS</sequence>
<evidence type="ECO:0000313" key="3">
    <source>
        <dbReference type="Proteomes" id="UP001236795"/>
    </source>
</evidence>
<proteinExistence type="predicted"/>
<evidence type="ECO:0000259" key="1">
    <source>
        <dbReference type="Pfam" id="PF02441"/>
    </source>
</evidence>
<dbReference type="Proteomes" id="UP001236795">
    <property type="component" value="Unassembled WGS sequence"/>
</dbReference>
<dbReference type="EC" id="4.1.1.36" evidence="2"/>
<dbReference type="GO" id="GO:0004633">
    <property type="term" value="F:phosphopantothenoylcysteine decarboxylase activity"/>
    <property type="evidence" value="ECO:0007669"/>
    <property type="project" value="UniProtKB-EC"/>
</dbReference>
<evidence type="ECO:0000313" key="2">
    <source>
        <dbReference type="EMBL" id="MDQ0485616.1"/>
    </source>
</evidence>
<reference evidence="2 3" key="1">
    <citation type="submission" date="2023-07" db="EMBL/GenBank/DDBJ databases">
        <title>Genomic Encyclopedia of Type Strains, Phase IV (KMG-IV): sequencing the most valuable type-strain genomes for metagenomic binning, comparative biology and taxonomic classification.</title>
        <authorList>
            <person name="Goeker M."/>
        </authorList>
    </citation>
    <scope>NUCLEOTIDE SEQUENCE [LARGE SCALE GENOMIC DNA]</scope>
    <source>
        <strain evidence="2 3">DSM 40573</strain>
    </source>
</reference>
<keyword evidence="3" id="KW-1185">Reference proteome</keyword>